<keyword evidence="1" id="KW-0812">Transmembrane</keyword>
<evidence type="ECO:0000313" key="2">
    <source>
        <dbReference type="EMBL" id="TAA31490.1"/>
    </source>
</evidence>
<dbReference type="Proteomes" id="UP000291286">
    <property type="component" value="Unassembled WGS sequence"/>
</dbReference>
<organism evidence="2 3">
    <name type="scientific">Pseudoxanthomonas winnipegensis</name>
    <dbReference type="NCBI Taxonomy" id="2480810"/>
    <lineage>
        <taxon>Bacteria</taxon>
        <taxon>Pseudomonadati</taxon>
        <taxon>Pseudomonadota</taxon>
        <taxon>Gammaproteobacteria</taxon>
        <taxon>Lysobacterales</taxon>
        <taxon>Lysobacteraceae</taxon>
        <taxon>Pseudoxanthomonas</taxon>
    </lineage>
</organism>
<comment type="caution">
    <text evidence="2">The sequence shown here is derived from an EMBL/GenBank/DDBJ whole genome shotgun (WGS) entry which is preliminary data.</text>
</comment>
<feature type="transmembrane region" description="Helical" evidence="1">
    <location>
        <begin position="330"/>
        <end position="348"/>
    </location>
</feature>
<accession>A0A4Q8LLN3</accession>
<keyword evidence="1" id="KW-0472">Membrane</keyword>
<sequence>MKSLKLLLRLAIVGALVLALLIPLSMTRSLIAERTAYREQAVERVARSSAGAQRLVGPLRALPYVDVREQAWTDGTGHARTRQVRSEGTLLQAPLSLQVGGQLRPQTRRVGLFDVPTYVWSGQLSAQFSTALPPAPAGAVRRYGTPYLVLGLSDVRGLQGAPSLRVDGAALRLQPGTRAFNAHLAGLSALLPEVVDGRVPGRSVTLSFALAGTQALEVVPVADDSRVRLASPWPHPAFGGDFLPVQRTVGARGFDAQWAVSSLASQAQAQLQRLQSDGGTQLDALRVELVDPVDAYTLADRACKYGLLFVLLTFVGFGLLELVRRMRIHPLQYLLVGLALAMFFLLLFSLSEHIAFWLAYLIAAGACIGVQFVYLAGVLRSPWLAGGFALALTALYGALYGLLMSEDNALLMGSLLLFAILAAIMWITRRIDWYALSTELR</sequence>
<feature type="transmembrane region" description="Helical" evidence="1">
    <location>
        <begin position="354"/>
        <end position="376"/>
    </location>
</feature>
<dbReference type="PANTHER" id="PTHR30092">
    <property type="entry name" value="INNER MEMBRANE PROTEIN CRED"/>
    <property type="match status" value="1"/>
</dbReference>
<protein>
    <submittedName>
        <fullName evidence="2">Cell envelope integrity protein CreD</fullName>
    </submittedName>
</protein>
<evidence type="ECO:0000313" key="3">
    <source>
        <dbReference type="Proteomes" id="UP000291286"/>
    </source>
</evidence>
<name>A0A4Q8LLN3_9GAMM</name>
<evidence type="ECO:0000256" key="1">
    <source>
        <dbReference type="SAM" id="Phobius"/>
    </source>
</evidence>
<dbReference type="RefSeq" id="WP_130517450.1">
    <property type="nucleotide sequence ID" value="NZ_SHMA01000003.1"/>
</dbReference>
<dbReference type="PANTHER" id="PTHR30092:SF0">
    <property type="entry name" value="INNER MEMBRANE PROTEIN CRED"/>
    <property type="match status" value="1"/>
</dbReference>
<reference evidence="2 3" key="1">
    <citation type="submission" date="2019-02" db="EMBL/GenBank/DDBJ databases">
        <title>WGS of Pseudoxanthomonas species novum from clinical isolates.</title>
        <authorList>
            <person name="Bernier A.-M."/>
            <person name="Bernard K."/>
            <person name="Vachon A."/>
        </authorList>
    </citation>
    <scope>NUCLEOTIDE SEQUENCE [LARGE SCALE GENOMIC DNA]</scope>
    <source>
        <strain evidence="2 3">NML171202</strain>
    </source>
</reference>
<dbReference type="Pfam" id="PF06123">
    <property type="entry name" value="CreD"/>
    <property type="match status" value="1"/>
</dbReference>
<dbReference type="EMBL" id="SHMB01000002">
    <property type="protein sequence ID" value="TAA31490.1"/>
    <property type="molecule type" value="Genomic_DNA"/>
</dbReference>
<feature type="transmembrane region" description="Helical" evidence="1">
    <location>
        <begin position="409"/>
        <end position="427"/>
    </location>
</feature>
<feature type="transmembrane region" description="Helical" evidence="1">
    <location>
        <begin position="305"/>
        <end position="323"/>
    </location>
</feature>
<dbReference type="AlphaFoldDB" id="A0A4Q8LLN3"/>
<feature type="transmembrane region" description="Helical" evidence="1">
    <location>
        <begin position="383"/>
        <end position="403"/>
    </location>
</feature>
<keyword evidence="1" id="KW-1133">Transmembrane helix</keyword>
<dbReference type="InterPro" id="IPR010364">
    <property type="entry name" value="Uncharacterised_IM_CreD"/>
</dbReference>
<dbReference type="PIRSF" id="PIRSF004548">
    <property type="entry name" value="CreD"/>
    <property type="match status" value="1"/>
</dbReference>
<proteinExistence type="predicted"/>
<dbReference type="GO" id="GO:0005886">
    <property type="term" value="C:plasma membrane"/>
    <property type="evidence" value="ECO:0007669"/>
    <property type="project" value="TreeGrafter"/>
</dbReference>
<dbReference type="NCBIfam" id="NF008712">
    <property type="entry name" value="PRK11715.1-1"/>
    <property type="match status" value="1"/>
</dbReference>
<gene>
    <name evidence="2" type="ORF">EA661_07960</name>
</gene>